<feature type="transmembrane region" description="Helical" evidence="2">
    <location>
        <begin position="2077"/>
        <end position="2099"/>
    </location>
</feature>
<comment type="caution">
    <text evidence="3">The sequence shown here is derived from an EMBL/GenBank/DDBJ whole genome shotgun (WGS) entry which is preliminary data.</text>
</comment>
<dbReference type="GeneID" id="39729537"/>
<evidence type="ECO:0000256" key="1">
    <source>
        <dbReference type="SAM" id="Coils"/>
    </source>
</evidence>
<keyword evidence="2" id="KW-1133">Transmembrane helix</keyword>
<feature type="transmembrane region" description="Helical" evidence="2">
    <location>
        <begin position="2003"/>
        <end position="2021"/>
    </location>
</feature>
<accession>A0A1J1GQI3</accession>
<proteinExistence type="predicted"/>
<feature type="transmembrane region" description="Helical" evidence="2">
    <location>
        <begin position="2044"/>
        <end position="2065"/>
    </location>
</feature>
<sequence length="2130" mass="260638">MPLFHSLERYNSIKLIIYAVLPLLIFIFFFNYKIEDSLNNYSPFNTEILYSSKFKKKEKEEYFSIKDIDFIKLRKIIFKKYRKYSEFFFFTDKNESNDNSKKLSNLEKFNLKNFNYEKSFEEIINFNEKNTYQNNDGFSTYKNFYSNDIKNEKIKKNDKISYIKNKDNNLKNKNFNENMLNISNEKVKDNNNFDIYYKENYKTNSVWNIIKKKALELDKYYNLPTEDNLNLKEILKIIYKITFYLSDNNKKGNGMVLGVFNKSKKEHNNTYKKKEETKLYKKRKNLLLLGNVFRKIYLNKYLVINNLVKYKVLKRIKKKSEAYCKNREKNLKNKHFIPIFTKYRNIKDCSYNDYKGVNSEKSNEGKKLKNYDKNTSSKIISNSEKFKYEYEDENITEENINNVKKIISKIELNMIEGSNTSLNLLNNEYFQIDTIYDIRNNSMILLILYNKLKNNGNSSSNLYKSELYIYSRSLNEFVENIISNSIIKNKIKQDYRKKFTNDGHIIFNNEITELKKKISSHYHQYILKLKNDLEGLRKYHKFYFNKHKRRNVLKKNNFDIINKNKYKKKSNEKDNTENIKNIFKEKNNYYERKFKNYIKSNIDIHFFLKDNISDKKRIINYLCNHNKNNDFYNFSSYMFNNCESNECTNSFFEHNSYIQKKFSKNEICKMLIHTYYDIVYNDKNIKLYEFLYKKKKLFYKIYYVFDNEETNIKNKKLKSLIFLPYYILKYLLNIINLSFEIYFFIFNDLFQYYFLFIKYSFYYFFNNNKIICMFNDLGKFHPCISFNVIKNFRLIYFFNKIINQNKNVINKKKENLFRMENYIYKDNNINFNLKESSNKNIFFDEKNSYYECLCNNENELNLFWYKKIFCKIIFNIRYIVIYLIVFYNTLVNILKKIINNFVILFNYLLFCEKNKYIYKNNLLFNYLESQIINLYDEKVIHIKYIKSNNIYSIFFLYYLLIYKNNNYYYNNDSYIYTDYFTILLKYLKKENQSKEIKKNKEICELNDSFIIRKNTCEKLNIYEKNKKSNKKNHVKYINYFINSNGWKHITTITLNSISSNFIVNKKSFDFIIKYKTYVNEEIVNRLIYFPLMNTNKLELFKDKIISINENKFAVRYKKNFEPFLRYILNIYKKMIKDREELKKRINNNNKEKKVKIYYYNTNKVLCFYYNEKKFLKKENYVNKINNYITLKKKKKNNDLLFSNRIKLVDNKNSLMSIFFFNKMKCLKNKNMLKRNNSYYIELIKKKKSINYFDEYLFYFFYYFSKKDYLSMNKKKHNFIKVNKNNISSIENKMEIIKYIYFCIFTDLRNYEEKLNILKTIKYITTTKNMIRFIEENKNLLSNSNYILTHPFINIFIEFIITILKELDDLLSFNCEKKKNLENYIIYMKFIDLKIEQLYLYRQSLYNLKIFEMKQIKFHKFILNYKKVKKKKERKCYEDEKCIKKDILDGDNAKHYGKESHKYYRKNKEREDMQNKISFYEKELAIMVDNFEFYFFPNRNYEINNELFKNIYSMFLDMNAESIVYKFYLKNKKSYSIKNIENYKFMILNYEKILKEKMKSLYRFKASLYNKIDLFNIKKKQMKKYKKYENDLKIIKKEIFLINSLNELNDYEKVLFNNYLKENLFYLYEFPHISEISLLKLTNKRIYFGNKNDNKYMCYGSVELSKLISNYEKYKYVNKKIPQLPIEISIPNYNTNKKKQNKNLKFFLIKEVNNNNEEEQIITISMYKYNNVLQYYFNIYNIYNIINLTNFKTDFLISQFQKNTGNETNNKNIQHNSSEKRKKAKWNNNVYKYQKNDEKKENYLVFYKNKLPEKRMNYSLKLKCIQKIALPTNVFKYSINLHDVASKINNTRNKKKLLDINQDGNIFSILSSLTNYYFSSFFNKTNCANKFYEFYKKYSKNYNFTDLSDLQDFINNTNKKTDKKWINSDGNIIAFLKNSKLYLSLKNSETNKMSKPYYVSLDKLPELYKSLRIIHVSFFPIENYFPFLNVMNQKKYENNFQKKLIFLLLIYEDGLLALISVYDDSDNLFSYLTNKFKSFFTNTQFFFSQVFIYFSLYILEILRCHLAENEGNQFTQIYVAFLILIDTILYPVFFFLYAIFNFLRKIFYNRINHSNVINNIDNDNINSPINR</sequence>
<dbReference type="Proteomes" id="UP000220797">
    <property type="component" value="Unassembled WGS sequence"/>
</dbReference>
<dbReference type="RefSeq" id="XP_028526128.1">
    <property type="nucleotide sequence ID" value="XM_028672777.1"/>
</dbReference>
<feature type="coiled-coil region" evidence="1">
    <location>
        <begin position="1462"/>
        <end position="1489"/>
    </location>
</feature>
<organism evidence="3 4">
    <name type="scientific">Plasmodium gallinaceum</name>
    <dbReference type="NCBI Taxonomy" id="5849"/>
    <lineage>
        <taxon>Eukaryota</taxon>
        <taxon>Sar</taxon>
        <taxon>Alveolata</taxon>
        <taxon>Apicomplexa</taxon>
        <taxon>Aconoidasida</taxon>
        <taxon>Haemosporida</taxon>
        <taxon>Plasmodiidae</taxon>
        <taxon>Plasmodium</taxon>
        <taxon>Plasmodium (Haemamoeba)</taxon>
    </lineage>
</organism>
<keyword evidence="4" id="KW-1185">Reference proteome</keyword>
<keyword evidence="2" id="KW-0472">Membrane</keyword>
<reference evidence="3" key="1">
    <citation type="submission" date="2015-04" db="EMBL/GenBank/DDBJ databases">
        <authorList>
            <consortium name="Pathogen Informatics"/>
        </authorList>
    </citation>
    <scope>NUCLEOTIDE SEQUENCE [LARGE SCALE GENOMIC DNA]</scope>
    <source>
        <strain evidence="3">8A</strain>
    </source>
</reference>
<feature type="transmembrane region" description="Helical" evidence="2">
    <location>
        <begin position="749"/>
        <end position="765"/>
    </location>
</feature>
<name>A0A1J1GQI3_PLAGA</name>
<keyword evidence="2" id="KW-0812">Transmembrane</keyword>
<dbReference type="EMBL" id="CVMV01000015">
    <property type="protein sequence ID" value="CRG93306.1"/>
    <property type="molecule type" value="Genomic_DNA"/>
</dbReference>
<dbReference type="OMA" id="FKMISEC"/>
<protein>
    <submittedName>
        <fullName evidence="3">Uncharacterized protein</fullName>
    </submittedName>
</protein>
<dbReference type="OrthoDB" id="10479236at2759"/>
<feature type="transmembrane region" description="Helical" evidence="2">
    <location>
        <begin position="868"/>
        <end position="887"/>
    </location>
</feature>
<evidence type="ECO:0000313" key="4">
    <source>
        <dbReference type="Proteomes" id="UP000220797"/>
    </source>
</evidence>
<evidence type="ECO:0000256" key="2">
    <source>
        <dbReference type="SAM" id="Phobius"/>
    </source>
</evidence>
<dbReference type="VEuPathDB" id="PlasmoDB:PGAL8A_00101200"/>
<gene>
    <name evidence="3" type="ORF">PGAL8A_00101200</name>
</gene>
<feature type="transmembrane region" description="Helical" evidence="2">
    <location>
        <begin position="723"/>
        <end position="743"/>
    </location>
</feature>
<keyword evidence="1" id="KW-0175">Coiled coil</keyword>
<evidence type="ECO:0000313" key="3">
    <source>
        <dbReference type="EMBL" id="CRG93306.1"/>
    </source>
</evidence>
<feature type="transmembrane region" description="Helical" evidence="2">
    <location>
        <begin position="12"/>
        <end position="32"/>
    </location>
</feature>